<dbReference type="VEuPathDB" id="FungiDB:MSYG_2663"/>
<feature type="region of interest" description="Disordered" evidence="5">
    <location>
        <begin position="223"/>
        <end position="269"/>
    </location>
</feature>
<evidence type="ECO:0000256" key="4">
    <source>
        <dbReference type="ARBA" id="ARBA00023306"/>
    </source>
</evidence>
<proteinExistence type="inferred from homology"/>
<dbReference type="Proteomes" id="UP000186303">
    <property type="component" value="Chromosome 4"/>
</dbReference>
<dbReference type="GO" id="GO:0031145">
    <property type="term" value="P:anaphase-promoting complex-dependent catabolic process"/>
    <property type="evidence" value="ECO:0007669"/>
    <property type="project" value="TreeGrafter"/>
</dbReference>
<evidence type="ECO:0000256" key="1">
    <source>
        <dbReference type="ARBA" id="ARBA00010547"/>
    </source>
</evidence>
<dbReference type="STRING" id="1230383.A0A1M8A751"/>
<comment type="similarity">
    <text evidence="1">Belongs to the APC1 family.</text>
</comment>
<name>A0A1M8A751_MALS4</name>
<dbReference type="GO" id="GO:0070979">
    <property type="term" value="P:protein K11-linked ubiquitination"/>
    <property type="evidence" value="ECO:0007669"/>
    <property type="project" value="TreeGrafter"/>
</dbReference>
<keyword evidence="3" id="KW-0498">Mitosis</keyword>
<dbReference type="GO" id="GO:0005680">
    <property type="term" value="C:anaphase-promoting complex"/>
    <property type="evidence" value="ECO:0007669"/>
    <property type="project" value="InterPro"/>
</dbReference>
<dbReference type="InterPro" id="IPR024990">
    <property type="entry name" value="Apc1"/>
</dbReference>
<evidence type="ECO:0000313" key="7">
    <source>
        <dbReference type="EMBL" id="SHO78320.1"/>
    </source>
</evidence>
<dbReference type="Gene3D" id="1.25.10.10">
    <property type="entry name" value="Leucine-rich Repeat Variant"/>
    <property type="match status" value="2"/>
</dbReference>
<keyword evidence="4" id="KW-0131">Cell cycle</keyword>
<dbReference type="OrthoDB" id="26401at2759"/>
<keyword evidence="2" id="KW-0132">Cell division</keyword>
<dbReference type="OMA" id="DSSWIFA"/>
<sequence>MRPRFDERESRQLARLRAMARVGAHAEPGRWRAPRGTLGPALDGVELTWHAHAVQLWRGATLVRTYTFPERVRAACTAHMYVTQDTCEAVVCVALDRLLYVHVPRLGHAASVPLSFCAARVWPLHTGVLIVRDAHAHTSGAALPGAYYVRSLFDEAAPWTRAAALQREDGAPVVHGATAPFPESGEQIVWASDGRTCPAALLVSLSRERRALRVYQYVTSSEPLQQRAAPKTHAAPPPAPSAVRSRKSLRRSSRVSELGARRASEYHPPLPLLEPEQDAALLGRRATHSLSDVDMAPPSGAPHPLFAHLAHAHACVVLLEEITVPELAHAPDDAHSVRVLWFYERLYIFVRASERVFCRCVGAGPTLHAPHHADADAVFAARDVACVSLVRPNDALLHIDAHHTAWLVCGPPGPAAAVPWAHDATRVRVDDDAQLLVRGAWAPHPVYARPGDALAARVLDALSLALPVSTASALLAQWARAPCTWAGLAQVLAVDEAATGPAHTCEAHARSLLTALGYAAAPPAAAGAGEPRPSDAGVAVVLHFLAQDAMIDLARRRTDAPRLVALLVPLLERLGWGAWLDAWTRVYPVRAVSQTGGGPPAPPDVYATLRATLDGDARTLDALAQTVADTTHTPPVRHLATWCPLLHALLDVYGVLAHGTATDVVHALLRVHWDARTVQRLPAGLALPLEEALRTCQLDPPAQAPPALYALLRRADAAAASLAAPPPPVTMRAARQATLPPGLDPLSAHIFHRDHRLAEVARMLCTTRVQTARLPTDETGTSPAASALARTLAERTLSQCVGRGMFRLASQTLRTTGTWRTPRLCVALRTLPDGALLTDTHEPAELEWPEFHNGAASALEIGAAPVDSSWIFAHAGDTRGARARHAGFLLGLGLQGHLRTLGRVHAYRYLAPRHTLTTMGLVLGLAASFIGTGDPVARQIMAVQVAAFLPAGSVPLHMAPLTQATGLLGMGLVFCGTDHRWTAARLVAQLDAPLDTSEALDRHRDVYAHCAGLALGLVHLGRARRTGMSSAADLALTARLCRLLTPTDDTPPLAAVRSAAAASLALALLFLRSGRRDVAEALKPPALDALAHMRPDLLLTRALARALILWDATPDDAWLASACPALTDPAALDPHQALAFYYIRAGACLALGLQFAGTGDVRARALLLRQLAYAPEPPTSYEARLVRAAITMLHDVVRLALGCVMAGTGDVDTLRVLRAAHGALDVPYGSHMATHMALGLLFLGGGRFSVGRSDRAMAALLMTCLPRFPLAPDDTGAHLPALRHLWVLALSPRLLAAHDVTSGDVCFLPVSVGGTRLETPALVPPDAVATGAMAVSDSRRYWPAAVPLRASAPLSVHWLPVQRRTGFLTYADDPHGHRSIFARTAQVTAPRWTADAEGARHLQDLRVLVQGFTTAPEVQGLVRYVCGAAAPFASFCASVLLDGLLHDTPMLPRVYLALWAGWQQPEAPDRVLFVQDVALLRALYRSAADARLRGTRDRLVPRDVLDGLAWQLTQQLGPSMPGVSAYLRGAPLVREAAWALALLEAPSAADVARLRARHASTPPALATHVLRRVLGSEPLVQQCVASWALCTSD</sequence>
<accession>A0A1M8A751</accession>
<dbReference type="PANTHER" id="PTHR12827">
    <property type="entry name" value="MEIOTIC CHECKPOINT REGULATOR TSG24 FAMILY MEMBER"/>
    <property type="match status" value="1"/>
</dbReference>
<dbReference type="InterPro" id="IPR041221">
    <property type="entry name" value="APC1_C"/>
</dbReference>
<gene>
    <name evidence="7" type="ORF">MSYG_2663</name>
</gene>
<protein>
    <submittedName>
        <fullName evidence="7">Similar to S.cerevisiae protein APC1 (Largest subunit of the Anaphase-Promoting Complex/Cyclosome)</fullName>
    </submittedName>
</protein>
<dbReference type="PANTHER" id="PTHR12827:SF3">
    <property type="entry name" value="ANAPHASE-PROMOTING COMPLEX SUBUNIT 1"/>
    <property type="match status" value="1"/>
</dbReference>
<feature type="domain" description="Anaphase-promoting complex subunit 1 C-terminal" evidence="6">
    <location>
        <begin position="1408"/>
        <end position="1516"/>
    </location>
</feature>
<dbReference type="GO" id="GO:0051301">
    <property type="term" value="P:cell division"/>
    <property type="evidence" value="ECO:0007669"/>
    <property type="project" value="UniProtKB-KW"/>
</dbReference>
<evidence type="ECO:0000256" key="2">
    <source>
        <dbReference type="ARBA" id="ARBA00022618"/>
    </source>
</evidence>
<reference evidence="8" key="1">
    <citation type="journal article" date="2017" name="Nucleic Acids Res.">
        <title>Proteogenomics produces comprehensive and highly accurate protein-coding gene annotation in a complete genome assembly of Malassezia sympodialis.</title>
        <authorList>
            <person name="Zhu Y."/>
            <person name="Engstroem P.G."/>
            <person name="Tellgren-Roth C."/>
            <person name="Baudo C.D."/>
            <person name="Kennell J.C."/>
            <person name="Sun S."/>
            <person name="Billmyre R.B."/>
            <person name="Schroeder M.S."/>
            <person name="Andersson A."/>
            <person name="Holm T."/>
            <person name="Sigurgeirsson B."/>
            <person name="Wu G."/>
            <person name="Sankaranarayanan S.R."/>
            <person name="Siddharthan R."/>
            <person name="Sanyal K."/>
            <person name="Lundeberg J."/>
            <person name="Nystedt B."/>
            <person name="Boekhout T."/>
            <person name="Dawson T.L. Jr."/>
            <person name="Heitman J."/>
            <person name="Scheynius A."/>
            <person name="Lehtioe J."/>
        </authorList>
    </citation>
    <scope>NUCLEOTIDE SEQUENCE [LARGE SCALE GENOMIC DNA]</scope>
    <source>
        <strain evidence="8">ATCC 42132</strain>
    </source>
</reference>
<feature type="compositionally biased region" description="Basic residues" evidence="5">
    <location>
        <begin position="244"/>
        <end position="253"/>
    </location>
</feature>
<dbReference type="Pfam" id="PF18122">
    <property type="entry name" value="APC1_C"/>
    <property type="match status" value="1"/>
</dbReference>
<evidence type="ECO:0000256" key="5">
    <source>
        <dbReference type="SAM" id="MobiDB-lite"/>
    </source>
</evidence>
<evidence type="ECO:0000259" key="6">
    <source>
        <dbReference type="Pfam" id="PF18122"/>
    </source>
</evidence>
<keyword evidence="8" id="KW-1185">Reference proteome</keyword>
<dbReference type="GO" id="GO:0060090">
    <property type="term" value="F:molecular adaptor activity"/>
    <property type="evidence" value="ECO:0007669"/>
    <property type="project" value="TreeGrafter"/>
</dbReference>
<dbReference type="InterPro" id="IPR011989">
    <property type="entry name" value="ARM-like"/>
</dbReference>
<evidence type="ECO:0000256" key="3">
    <source>
        <dbReference type="ARBA" id="ARBA00022776"/>
    </source>
</evidence>
<dbReference type="GO" id="GO:0007091">
    <property type="term" value="P:metaphase/anaphase transition of mitotic cell cycle"/>
    <property type="evidence" value="ECO:0007669"/>
    <property type="project" value="TreeGrafter"/>
</dbReference>
<dbReference type="EMBL" id="LT671824">
    <property type="protein sequence ID" value="SHO78320.1"/>
    <property type="molecule type" value="Genomic_DNA"/>
</dbReference>
<organism evidence="7 8">
    <name type="scientific">Malassezia sympodialis (strain ATCC 42132)</name>
    <name type="common">Atopic eczema-associated yeast</name>
    <dbReference type="NCBI Taxonomy" id="1230383"/>
    <lineage>
        <taxon>Eukaryota</taxon>
        <taxon>Fungi</taxon>
        <taxon>Dikarya</taxon>
        <taxon>Basidiomycota</taxon>
        <taxon>Ustilaginomycotina</taxon>
        <taxon>Malasseziomycetes</taxon>
        <taxon>Malasseziales</taxon>
        <taxon>Malasseziaceae</taxon>
        <taxon>Malassezia</taxon>
    </lineage>
</organism>
<evidence type="ECO:0000313" key="8">
    <source>
        <dbReference type="Proteomes" id="UP000186303"/>
    </source>
</evidence>